<evidence type="ECO:0000256" key="2">
    <source>
        <dbReference type="SAM" id="SignalP"/>
    </source>
</evidence>
<dbReference type="Proteomes" id="UP000054844">
    <property type="component" value="Unassembled WGS sequence"/>
</dbReference>
<feature type="compositionally biased region" description="Polar residues" evidence="1">
    <location>
        <begin position="92"/>
        <end position="104"/>
    </location>
</feature>
<sequence length="150" mass="14503">MFLRNAILGLAAAGLVSAAAPAFAQTADGTPGNPPGTAASRAVDRAAGTNTSGAYPSQSDGKPGNPSGTAASRAAKRATDGTTTQRSRHHATGSSAKQHSSNPPGTAASRAVDRAAGTNTSGAYPSQSDGTPGNPSGTAASRALGTTNSR</sequence>
<reference evidence="3" key="1">
    <citation type="submission" date="2016-12" db="EMBL/GenBank/DDBJ databases">
        <title>Draft genome sequence of Roseomonas mucosa strain AU37, isolated from a peripheral intravenous catheter.</title>
        <authorList>
            <person name="Choudhury M.A."/>
            <person name="Sidjabat H.E."/>
            <person name="Wailan A.M."/>
            <person name="Zhang L."/>
            <person name="Marsh N.M."/>
            <person name="Rickard C.M."/>
            <person name="Davies M."/>
            <person name="Mcmillan D.J."/>
        </authorList>
    </citation>
    <scope>NUCLEOTIDE SEQUENCE [LARGE SCALE GENOMIC DNA]</scope>
    <source>
        <strain evidence="3">AU37</strain>
    </source>
</reference>
<organism evidence="3 4">
    <name type="scientific">Roseomonas mucosa</name>
    <dbReference type="NCBI Taxonomy" id="207340"/>
    <lineage>
        <taxon>Bacteria</taxon>
        <taxon>Pseudomonadati</taxon>
        <taxon>Pseudomonadota</taxon>
        <taxon>Alphaproteobacteria</taxon>
        <taxon>Acetobacterales</taxon>
        <taxon>Roseomonadaceae</taxon>
        <taxon>Roseomonas</taxon>
    </lineage>
</organism>
<comment type="caution">
    <text evidence="3">The sequence shown here is derived from an EMBL/GenBank/DDBJ whole genome shotgun (WGS) entry which is preliminary data.</text>
</comment>
<dbReference type="EMBL" id="LLWF02000031">
    <property type="protein sequence ID" value="ONH83124.1"/>
    <property type="molecule type" value="Genomic_DNA"/>
</dbReference>
<dbReference type="AlphaFoldDB" id="A0A1S8D5U2"/>
<keyword evidence="2" id="KW-0732">Signal</keyword>
<protein>
    <submittedName>
        <fullName evidence="3">Uncharacterized protein</fullName>
    </submittedName>
</protein>
<dbReference type="RefSeq" id="WP_058389707.1">
    <property type="nucleotide sequence ID" value="NZ_LLWF02000031.1"/>
</dbReference>
<feature type="compositionally biased region" description="Polar residues" evidence="1">
    <location>
        <begin position="117"/>
        <end position="150"/>
    </location>
</feature>
<feature type="chain" id="PRO_5010535599" evidence="2">
    <location>
        <begin position="25"/>
        <end position="150"/>
    </location>
</feature>
<feature type="region of interest" description="Disordered" evidence="1">
    <location>
        <begin position="25"/>
        <end position="150"/>
    </location>
</feature>
<proteinExistence type="predicted"/>
<gene>
    <name evidence="3" type="ORF">APZ41_011095</name>
</gene>
<accession>A0A1S8D5U2</accession>
<evidence type="ECO:0000256" key="1">
    <source>
        <dbReference type="SAM" id="MobiDB-lite"/>
    </source>
</evidence>
<evidence type="ECO:0000313" key="3">
    <source>
        <dbReference type="EMBL" id="ONH83124.1"/>
    </source>
</evidence>
<dbReference type="STRING" id="207340.APZ41_011095"/>
<name>A0A1S8D5U2_9PROT</name>
<evidence type="ECO:0000313" key="4">
    <source>
        <dbReference type="Proteomes" id="UP000054844"/>
    </source>
</evidence>
<keyword evidence="4" id="KW-1185">Reference proteome</keyword>
<feature type="signal peptide" evidence="2">
    <location>
        <begin position="1"/>
        <end position="24"/>
    </location>
</feature>
<feature type="compositionally biased region" description="Polar residues" evidence="1">
    <location>
        <begin position="48"/>
        <end position="70"/>
    </location>
</feature>